<dbReference type="Gene3D" id="2.60.120.10">
    <property type="entry name" value="Jelly Rolls"/>
    <property type="match status" value="2"/>
</dbReference>
<dbReference type="InterPro" id="IPR014710">
    <property type="entry name" value="RmlC-like_jellyroll"/>
</dbReference>
<reference evidence="5" key="1">
    <citation type="submission" date="2019-06" db="EMBL/GenBank/DDBJ databases">
        <authorList>
            <person name="Le Quere A."/>
            <person name="Colella S."/>
        </authorList>
    </citation>
    <scope>NUCLEOTIDE SEQUENCE</scope>
    <source>
        <strain evidence="5">EmedicaeMD41</strain>
    </source>
</reference>
<dbReference type="Proteomes" id="UP000507954">
    <property type="component" value="Unassembled WGS sequence"/>
</dbReference>
<dbReference type="InterPro" id="IPR008778">
    <property type="entry name" value="Pirin_C_dom"/>
</dbReference>
<feature type="domain" description="Pirin N-terminal" evidence="3">
    <location>
        <begin position="23"/>
        <end position="128"/>
    </location>
</feature>
<dbReference type="InterPro" id="IPR012093">
    <property type="entry name" value="Pirin"/>
</dbReference>
<dbReference type="Pfam" id="PF02678">
    <property type="entry name" value="Pirin"/>
    <property type="match status" value="1"/>
</dbReference>
<accession>A0A508X6N9</accession>
<proteinExistence type="inferred from homology"/>
<protein>
    <submittedName>
        <fullName evidence="5">Pirin-like protein CC_3178</fullName>
    </submittedName>
</protein>
<sequence>MTYLSNAEVERVVLPNTRDLGGFEVRRALPSAMRRMVGPFIFLDSFGPVTLEPGQGIDSRPDPHIGLATLTYLVDGELIHRDSESYVQPIGAGEVNVMVAGRGIVHSERTSDTERARTSKLFGFQSWVALPSEHEETEPGFQHIAADEIPAVEGEGIRFKLLAGSLHGRRSPAKQFSELFYGELVLGRGARYRIDGEHIERAIFLSSGTISIGGQEGTFSDSRLIVFKPGAEIVITAVSPSRVIVLGGEPFPEKRHIQWNFVSTSEDRIHEAARNWRERRFPGVPGDSEFTPLPGDFNI</sequence>
<dbReference type="Pfam" id="PF05726">
    <property type="entry name" value="Pirin_C"/>
    <property type="match status" value="1"/>
</dbReference>
<evidence type="ECO:0000256" key="2">
    <source>
        <dbReference type="RuleBase" id="RU003457"/>
    </source>
</evidence>
<feature type="domain" description="Pirin C-terminal" evidence="4">
    <location>
        <begin position="184"/>
        <end position="281"/>
    </location>
</feature>
<dbReference type="PIRSF" id="PIRSF006232">
    <property type="entry name" value="Pirin"/>
    <property type="match status" value="1"/>
</dbReference>
<evidence type="ECO:0000256" key="1">
    <source>
        <dbReference type="ARBA" id="ARBA00008416"/>
    </source>
</evidence>
<evidence type="ECO:0000259" key="4">
    <source>
        <dbReference type="Pfam" id="PF05726"/>
    </source>
</evidence>
<gene>
    <name evidence="5" type="ORF">EMEDMD4_800069</name>
</gene>
<evidence type="ECO:0000259" key="3">
    <source>
        <dbReference type="Pfam" id="PF02678"/>
    </source>
</evidence>
<comment type="similarity">
    <text evidence="1 2">Belongs to the pirin family.</text>
</comment>
<dbReference type="InterPro" id="IPR003829">
    <property type="entry name" value="Pirin_N_dom"/>
</dbReference>
<evidence type="ECO:0000313" key="5">
    <source>
        <dbReference type="EMBL" id="VTZ65487.1"/>
    </source>
</evidence>
<dbReference type="InterPro" id="IPR011051">
    <property type="entry name" value="RmlC_Cupin_sf"/>
</dbReference>
<organism evidence="5">
    <name type="scientific">Sinorhizobium medicae</name>
    <dbReference type="NCBI Taxonomy" id="110321"/>
    <lineage>
        <taxon>Bacteria</taxon>
        <taxon>Pseudomonadati</taxon>
        <taxon>Pseudomonadota</taxon>
        <taxon>Alphaproteobacteria</taxon>
        <taxon>Hyphomicrobiales</taxon>
        <taxon>Rhizobiaceae</taxon>
        <taxon>Sinorhizobium/Ensifer group</taxon>
        <taxon>Sinorhizobium</taxon>
    </lineage>
</organism>
<name>A0A508X6N9_9HYPH</name>
<dbReference type="SUPFAM" id="SSF51182">
    <property type="entry name" value="RmlC-like cupins"/>
    <property type="match status" value="1"/>
</dbReference>
<dbReference type="PANTHER" id="PTHR13903:SF8">
    <property type="entry name" value="PIRIN"/>
    <property type="match status" value="1"/>
</dbReference>
<dbReference type="RefSeq" id="WP_180162291.1">
    <property type="nucleotide sequence ID" value="NZ_CABFNB010000151.1"/>
</dbReference>
<dbReference type="AlphaFoldDB" id="A0A508X6N9"/>
<dbReference type="EMBL" id="CABFNB010000151">
    <property type="protein sequence ID" value="VTZ65487.1"/>
    <property type="molecule type" value="Genomic_DNA"/>
</dbReference>
<dbReference type="PANTHER" id="PTHR13903">
    <property type="entry name" value="PIRIN-RELATED"/>
    <property type="match status" value="1"/>
</dbReference>